<dbReference type="Proteomes" id="UP001305414">
    <property type="component" value="Unassembled WGS sequence"/>
</dbReference>
<proteinExistence type="predicted"/>
<accession>A0AAN7Z7U1</accession>
<reference evidence="2 3" key="1">
    <citation type="submission" date="2023-10" db="EMBL/GenBank/DDBJ databases">
        <title>Draft genome sequence of Xylaria bambusicola isolate GMP-LS, the root and basal stem rot pathogen of sugarcane in Indonesia.</title>
        <authorList>
            <person name="Selvaraj P."/>
            <person name="Muralishankar V."/>
            <person name="Muruganantham S."/>
            <person name="Sp S."/>
            <person name="Haryani S."/>
            <person name="Lau K.J.X."/>
            <person name="Naqvi N.I."/>
        </authorList>
    </citation>
    <scope>NUCLEOTIDE SEQUENCE [LARGE SCALE GENOMIC DNA]</scope>
    <source>
        <strain evidence="2">GMP-LS</strain>
    </source>
</reference>
<dbReference type="EMBL" id="JAWHQM010000035">
    <property type="protein sequence ID" value="KAK5633692.1"/>
    <property type="molecule type" value="Genomic_DNA"/>
</dbReference>
<dbReference type="AlphaFoldDB" id="A0AAN7Z7U1"/>
<name>A0AAN7Z7U1_9PEZI</name>
<protein>
    <submittedName>
        <fullName evidence="2">Uncharacterized protein</fullName>
    </submittedName>
</protein>
<keyword evidence="3" id="KW-1185">Reference proteome</keyword>
<evidence type="ECO:0000313" key="2">
    <source>
        <dbReference type="EMBL" id="KAK5633692.1"/>
    </source>
</evidence>
<sequence>MKNPQYILAAISLLLGTFPVLAEDTCLAAKCCLLGPPQSLRRDAQLRCSPPIDDGIGSQPIDWSPWRHQPNCVSAEKDPNLKYCVYSNSLYSYKGINIITKPRTAAESAVMLNEEFPGGHKPNTTTPSYPIVDIPHKGKGVVATRRIRRAEAFMSDWASVVLDLSFPKATQ</sequence>
<comment type="caution">
    <text evidence="2">The sequence shown here is derived from an EMBL/GenBank/DDBJ whole genome shotgun (WGS) entry which is preliminary data.</text>
</comment>
<evidence type="ECO:0000313" key="3">
    <source>
        <dbReference type="Proteomes" id="UP001305414"/>
    </source>
</evidence>
<evidence type="ECO:0000256" key="1">
    <source>
        <dbReference type="SAM" id="SignalP"/>
    </source>
</evidence>
<organism evidence="2 3">
    <name type="scientific">Xylaria bambusicola</name>
    <dbReference type="NCBI Taxonomy" id="326684"/>
    <lineage>
        <taxon>Eukaryota</taxon>
        <taxon>Fungi</taxon>
        <taxon>Dikarya</taxon>
        <taxon>Ascomycota</taxon>
        <taxon>Pezizomycotina</taxon>
        <taxon>Sordariomycetes</taxon>
        <taxon>Xylariomycetidae</taxon>
        <taxon>Xylariales</taxon>
        <taxon>Xylariaceae</taxon>
        <taxon>Xylaria</taxon>
    </lineage>
</organism>
<gene>
    <name evidence="2" type="ORF">RRF57_009406</name>
</gene>
<feature type="chain" id="PRO_5043006340" evidence="1">
    <location>
        <begin position="23"/>
        <end position="171"/>
    </location>
</feature>
<feature type="signal peptide" evidence="1">
    <location>
        <begin position="1"/>
        <end position="22"/>
    </location>
</feature>
<keyword evidence="1" id="KW-0732">Signal</keyword>